<comment type="caution">
    <text evidence="2">The sequence shown here is derived from an EMBL/GenBank/DDBJ whole genome shotgun (WGS) entry which is preliminary data.</text>
</comment>
<proteinExistence type="predicted"/>
<evidence type="ECO:0000313" key="1">
    <source>
        <dbReference type="EMBL" id="PLW18075.1"/>
    </source>
</evidence>
<dbReference type="Proteomes" id="UP000235388">
    <property type="component" value="Unassembled WGS sequence"/>
</dbReference>
<organism evidence="2 3">
    <name type="scientific">Puccinia coronata f. sp. avenae</name>
    <dbReference type="NCBI Taxonomy" id="200324"/>
    <lineage>
        <taxon>Eukaryota</taxon>
        <taxon>Fungi</taxon>
        <taxon>Dikarya</taxon>
        <taxon>Basidiomycota</taxon>
        <taxon>Pucciniomycotina</taxon>
        <taxon>Pucciniomycetes</taxon>
        <taxon>Pucciniales</taxon>
        <taxon>Pucciniaceae</taxon>
        <taxon>Puccinia</taxon>
    </lineage>
</organism>
<dbReference type="AlphaFoldDB" id="A0A2N5W1M5"/>
<keyword evidence="3" id="KW-1185">Reference proteome</keyword>
<reference evidence="2 3" key="1">
    <citation type="submission" date="2017-11" db="EMBL/GenBank/DDBJ databases">
        <title>De novo assembly and phasing of dikaryotic genomes from two isolates of Puccinia coronata f. sp. avenae, the causal agent of oat crown rust.</title>
        <authorList>
            <person name="Miller M.E."/>
            <person name="Zhang Y."/>
            <person name="Omidvar V."/>
            <person name="Sperschneider J."/>
            <person name="Schwessinger B."/>
            <person name="Raley C."/>
            <person name="Palmer J.M."/>
            <person name="Garnica D."/>
            <person name="Upadhyaya N."/>
            <person name="Rathjen J."/>
            <person name="Taylor J.M."/>
            <person name="Park R.F."/>
            <person name="Dodds P.N."/>
            <person name="Hirsch C.D."/>
            <person name="Kianian S.F."/>
            <person name="Figueroa M."/>
        </authorList>
    </citation>
    <scope>NUCLEOTIDE SEQUENCE [LARGE SCALE GENOMIC DNA]</scope>
    <source>
        <strain evidence="2">12NC29</strain>
    </source>
</reference>
<dbReference type="EMBL" id="PGCJ01000024">
    <property type="protein sequence ID" value="PLW56117.1"/>
    <property type="molecule type" value="Genomic_DNA"/>
</dbReference>
<sequence>MESPARQLDEEINQDNQNLKEITAMHQFAEILRELEKMTPQSQAVLDKQKAIYEYFYGSFHPGSKFRKKLKSRFQKEQKDEHEAGLPAMTSI</sequence>
<accession>A0A2N5W1M5</accession>
<evidence type="ECO:0000313" key="3">
    <source>
        <dbReference type="Proteomes" id="UP000235388"/>
    </source>
</evidence>
<name>A0A2N5W1M5_9BASI</name>
<gene>
    <name evidence="2" type="ORF">PCANC_04717</name>
    <name evidence="1" type="ORF">PCANC_14717</name>
</gene>
<dbReference type="EMBL" id="PGCJ01000838">
    <property type="protein sequence ID" value="PLW18075.1"/>
    <property type="molecule type" value="Genomic_DNA"/>
</dbReference>
<protein>
    <submittedName>
        <fullName evidence="2">Uncharacterized protein</fullName>
    </submittedName>
</protein>
<evidence type="ECO:0000313" key="2">
    <source>
        <dbReference type="EMBL" id="PLW56117.1"/>
    </source>
</evidence>